<keyword evidence="8" id="KW-1185">Reference proteome</keyword>
<dbReference type="GO" id="GO:0015986">
    <property type="term" value="P:proton motive force-driven ATP synthesis"/>
    <property type="evidence" value="ECO:0007669"/>
    <property type="project" value="InterPro"/>
</dbReference>
<evidence type="ECO:0000259" key="7">
    <source>
        <dbReference type="SMART" id="SM00704"/>
    </source>
</evidence>
<evidence type="ECO:0000256" key="3">
    <source>
        <dbReference type="ARBA" id="ARBA00022723"/>
    </source>
</evidence>
<dbReference type="GO" id="GO:0015078">
    <property type="term" value="F:proton transmembrane transporter activity"/>
    <property type="evidence" value="ECO:0007669"/>
    <property type="project" value="InterPro"/>
</dbReference>
<dbReference type="InterPro" id="IPR000454">
    <property type="entry name" value="ATP_synth_F0_csu"/>
</dbReference>
<evidence type="ECO:0000256" key="1">
    <source>
        <dbReference type="ARBA" id="ARBA00006704"/>
    </source>
</evidence>
<dbReference type="SMART" id="SM00704">
    <property type="entry name" value="ZnF_CDGSH"/>
    <property type="match status" value="2"/>
</dbReference>
<dbReference type="AlphaFoldDB" id="A0A915NMR5"/>
<evidence type="ECO:0000256" key="6">
    <source>
        <dbReference type="ARBA" id="ARBA00034078"/>
    </source>
</evidence>
<dbReference type="Pfam" id="PF09360">
    <property type="entry name" value="zf-CDGSH"/>
    <property type="match status" value="1"/>
</dbReference>
<dbReference type="GO" id="GO:0046872">
    <property type="term" value="F:metal ion binding"/>
    <property type="evidence" value="ECO:0007669"/>
    <property type="project" value="UniProtKB-KW"/>
</dbReference>
<dbReference type="Proteomes" id="UP000887560">
    <property type="component" value="Unplaced"/>
</dbReference>
<keyword evidence="5" id="KW-0411">Iron-sulfur</keyword>
<dbReference type="InterPro" id="IPR042216">
    <property type="entry name" value="MitoNEET_CISD"/>
</dbReference>
<comment type="similarity">
    <text evidence="1">Belongs to the ATPase C chain family.</text>
</comment>
<sequence length="257" mass="28256">MFAPLASRQVAIIARSSNLRQVFGGFPVQAIFNPNQAMMFSTSAIRKDIDSAAKYIGAGAATAGVAGSGAGIGNVFGSLLIGFARNPSLKQQLFSYAILGFGPYRMHRVGVHFVGTEPSVLKYHHLHDKKPEQTYGLQGTNHLLPGFGKVHSKLPTKALLKKDKVCLFSNMAGYDVKLMVYTWCSCGYSGSQPLCDGTHLTVYLPKWAIKLKPVRFIPDRDMEVWLCNCKQTKNRPFCDGSHKILLKEEKKTALSDD</sequence>
<dbReference type="WBParaSite" id="scf7180000419119.g3401">
    <property type="protein sequence ID" value="scf7180000419119.g3401"/>
    <property type="gene ID" value="scf7180000419119.g3401"/>
</dbReference>
<keyword evidence="3" id="KW-0479">Metal-binding</keyword>
<dbReference type="PRINTS" id="PR00124">
    <property type="entry name" value="ATPASEC"/>
</dbReference>
<keyword evidence="4" id="KW-0408">Iron</keyword>
<protein>
    <submittedName>
        <fullName evidence="9">Iron-binding zinc finger CDGSH type domain-containing protein</fullName>
    </submittedName>
</protein>
<reference evidence="9" key="1">
    <citation type="submission" date="2022-11" db="UniProtKB">
        <authorList>
            <consortium name="WormBaseParasite"/>
        </authorList>
    </citation>
    <scope>IDENTIFICATION</scope>
</reference>
<dbReference type="InterPro" id="IPR038662">
    <property type="entry name" value="ATP_synth_F0_csu_sf"/>
</dbReference>
<comment type="cofactor">
    <cofactor evidence="6">
        <name>[2Fe-2S] cluster</name>
        <dbReference type="ChEBI" id="CHEBI:190135"/>
    </cofactor>
</comment>
<dbReference type="SUPFAM" id="SSF81333">
    <property type="entry name" value="F1F0 ATP synthase subunit C"/>
    <property type="match status" value="1"/>
</dbReference>
<organism evidence="8 9">
    <name type="scientific">Meloidogyne floridensis</name>
    <dbReference type="NCBI Taxonomy" id="298350"/>
    <lineage>
        <taxon>Eukaryota</taxon>
        <taxon>Metazoa</taxon>
        <taxon>Ecdysozoa</taxon>
        <taxon>Nematoda</taxon>
        <taxon>Chromadorea</taxon>
        <taxon>Rhabditida</taxon>
        <taxon>Tylenchina</taxon>
        <taxon>Tylenchomorpha</taxon>
        <taxon>Tylenchoidea</taxon>
        <taxon>Meloidogynidae</taxon>
        <taxon>Meloidogyninae</taxon>
        <taxon>Meloidogyne</taxon>
    </lineage>
</organism>
<name>A0A915NMR5_9BILA</name>
<evidence type="ECO:0000313" key="9">
    <source>
        <dbReference type="WBParaSite" id="scf7180000419119.g3401"/>
    </source>
</evidence>
<evidence type="ECO:0000313" key="8">
    <source>
        <dbReference type="Proteomes" id="UP000887560"/>
    </source>
</evidence>
<evidence type="ECO:0000256" key="4">
    <source>
        <dbReference type="ARBA" id="ARBA00023004"/>
    </source>
</evidence>
<evidence type="ECO:0000256" key="5">
    <source>
        <dbReference type="ARBA" id="ARBA00023014"/>
    </source>
</evidence>
<evidence type="ECO:0000256" key="2">
    <source>
        <dbReference type="ARBA" id="ARBA00022714"/>
    </source>
</evidence>
<dbReference type="PANTHER" id="PTHR10031">
    <property type="entry name" value="ATP SYNTHASE LIPID-BINDING PROTEIN, MITOCHONDRIAL"/>
    <property type="match status" value="1"/>
</dbReference>
<dbReference type="GO" id="GO:0005737">
    <property type="term" value="C:cytoplasm"/>
    <property type="evidence" value="ECO:0007669"/>
    <property type="project" value="UniProtKB-ARBA"/>
</dbReference>
<dbReference type="PANTHER" id="PTHR10031:SF0">
    <property type="entry name" value="ATPASE PROTEIN 9"/>
    <property type="match status" value="1"/>
</dbReference>
<dbReference type="InterPro" id="IPR018967">
    <property type="entry name" value="FeS-contain_CDGSH-typ"/>
</dbReference>
<accession>A0A915NMR5</accession>
<dbReference type="GO" id="GO:0051537">
    <property type="term" value="F:2 iron, 2 sulfur cluster binding"/>
    <property type="evidence" value="ECO:0007669"/>
    <property type="project" value="UniProtKB-KW"/>
</dbReference>
<dbReference type="Gene3D" id="1.20.20.10">
    <property type="entry name" value="F1F0 ATP synthase subunit C"/>
    <property type="match status" value="1"/>
</dbReference>
<dbReference type="InterPro" id="IPR035921">
    <property type="entry name" value="F/V-ATP_Csub_sf"/>
</dbReference>
<dbReference type="CDD" id="cd18182">
    <property type="entry name" value="ATP-synt_Fo_c_ATP5G3"/>
    <property type="match status" value="1"/>
</dbReference>
<feature type="domain" description="Iron-binding zinc finger CDGSH type" evidence="7">
    <location>
        <begin position="215"/>
        <end position="248"/>
    </location>
</feature>
<feature type="domain" description="Iron-binding zinc finger CDGSH type" evidence="7">
    <location>
        <begin position="172"/>
        <end position="205"/>
    </location>
</feature>
<dbReference type="GO" id="GO:0045259">
    <property type="term" value="C:proton-transporting ATP synthase complex"/>
    <property type="evidence" value="ECO:0007669"/>
    <property type="project" value="InterPro"/>
</dbReference>
<proteinExistence type="inferred from homology"/>
<dbReference type="Gene3D" id="3.40.5.90">
    <property type="entry name" value="CDGSH iron-sulfur domain, mitoNEET-type"/>
    <property type="match status" value="2"/>
</dbReference>
<keyword evidence="2" id="KW-0001">2Fe-2S</keyword>